<accession>A0A1H1RQF8</accession>
<protein>
    <submittedName>
        <fullName evidence="1">Uncharacterized protein</fullName>
    </submittedName>
</protein>
<dbReference type="Proteomes" id="UP000198688">
    <property type="component" value="Chromosome I"/>
</dbReference>
<evidence type="ECO:0000313" key="1">
    <source>
        <dbReference type="EMBL" id="SDS37958.1"/>
    </source>
</evidence>
<dbReference type="STRING" id="113562.SAMN04489716_0658"/>
<keyword evidence="2" id="KW-1185">Reference proteome</keyword>
<name>A0A1H1RQF8_9ACTN</name>
<dbReference type="PROSITE" id="PS51257">
    <property type="entry name" value="PROKAR_LIPOPROTEIN"/>
    <property type="match status" value="1"/>
</dbReference>
<dbReference type="AlphaFoldDB" id="A0A1H1RQF8"/>
<dbReference type="EMBL" id="LT629758">
    <property type="protein sequence ID" value="SDS37958.1"/>
    <property type="molecule type" value="Genomic_DNA"/>
</dbReference>
<evidence type="ECO:0000313" key="2">
    <source>
        <dbReference type="Proteomes" id="UP000198688"/>
    </source>
</evidence>
<organism evidence="1 2">
    <name type="scientific">Actinoplanes derwentensis</name>
    <dbReference type="NCBI Taxonomy" id="113562"/>
    <lineage>
        <taxon>Bacteria</taxon>
        <taxon>Bacillati</taxon>
        <taxon>Actinomycetota</taxon>
        <taxon>Actinomycetes</taxon>
        <taxon>Micromonosporales</taxon>
        <taxon>Micromonosporaceae</taxon>
        <taxon>Actinoplanes</taxon>
    </lineage>
</organism>
<reference evidence="1 2" key="1">
    <citation type="submission" date="2016-10" db="EMBL/GenBank/DDBJ databases">
        <authorList>
            <person name="de Groot N.N."/>
        </authorList>
    </citation>
    <scope>NUCLEOTIDE SEQUENCE [LARGE SCALE GENOMIC DNA]</scope>
    <source>
        <strain evidence="1 2">DSM 43941</strain>
    </source>
</reference>
<sequence>MVNHSRRRLLSAALGAAGIVLTSACTDPPESTVVPVPSSSLDPAVLRDDVHAGITVEDRGFATFPVRNGDAKRRIVGAAGVFRNVTDEPMRIHVRFRFVDAAGRGWRSETLNDWEAIVNIGYAILPARQTIEIGGVLQVDAESADRVAGIVMYVLEDALPPKPFVLLPARVTELKPAPASKDEWDYVSFEVDNPGLTIREPDYGMVYRSAEGRLIGGWFGSHALWSDIDTALPEGESERYRQGTSRHTMPTWLPPGIKPDRVTMYVWR</sequence>
<proteinExistence type="predicted"/>
<gene>
    <name evidence="1" type="ORF">SAMN04489716_0658</name>
</gene>